<dbReference type="PANTHER" id="PTHR11183">
    <property type="entry name" value="GLYCOGENIN SUBFAMILY MEMBER"/>
    <property type="match status" value="1"/>
</dbReference>
<protein>
    <submittedName>
        <fullName evidence="1">Uncharacterized protein</fullName>
    </submittedName>
</protein>
<dbReference type="RefSeq" id="XP_016219816.1">
    <property type="nucleotide sequence ID" value="XM_016372905.1"/>
</dbReference>
<name>A0A0D1Z071_EXOME</name>
<sequence>MIIRRFVPLSREFIIAAILAITICAMLARSPFPSRAYNKVLESHINWQSSCAANHAPVHHDLRVVPGGTLEHPVSKYAYVVYLAPSEKEDAGEEDTEDNVYMTSVRMLIYQFLHDPETRTNASIPFIVLVSPAVSQAKRKRLESEGAWIAEFPPIELDTVKPARARWKHVMDKLNVFKLTQFDKILLLDLDIVVFKRLDGIFDDPETNIQTNLGMKEQTKEDEGPQPKQYLLAADSAPLGSDNHPWPAPRSTALNAGFLVLHPSEDTLAHYLRVGAIEGRTPMLAPENNLLEYIHRVDGNMPYSQLQHHWVMNHPVYSDYEHGIAAVHEKWWRNSMTDHRLKEMLLRVKWKMEGYWSRG</sequence>
<dbReference type="InterPro" id="IPR050587">
    <property type="entry name" value="GNT1/Glycosyltrans_8"/>
</dbReference>
<organism evidence="1 2">
    <name type="scientific">Exophiala mesophila</name>
    <name type="common">Black yeast-like fungus</name>
    <dbReference type="NCBI Taxonomy" id="212818"/>
    <lineage>
        <taxon>Eukaryota</taxon>
        <taxon>Fungi</taxon>
        <taxon>Dikarya</taxon>
        <taxon>Ascomycota</taxon>
        <taxon>Pezizomycotina</taxon>
        <taxon>Eurotiomycetes</taxon>
        <taxon>Chaetothyriomycetidae</taxon>
        <taxon>Chaetothyriales</taxon>
        <taxon>Herpotrichiellaceae</taxon>
        <taxon>Exophiala</taxon>
    </lineage>
</organism>
<dbReference type="HOGENOM" id="CLU_048469_0_1_1"/>
<gene>
    <name evidence="1" type="ORF">PV10_07944</name>
</gene>
<dbReference type="Proteomes" id="UP000054302">
    <property type="component" value="Unassembled WGS sequence"/>
</dbReference>
<proteinExistence type="predicted"/>
<dbReference type="EMBL" id="KN847525">
    <property type="protein sequence ID" value="KIV88242.1"/>
    <property type="molecule type" value="Genomic_DNA"/>
</dbReference>
<dbReference type="VEuPathDB" id="FungiDB:PV10_07944"/>
<reference evidence="1 2" key="1">
    <citation type="submission" date="2015-01" db="EMBL/GenBank/DDBJ databases">
        <title>The Genome Sequence of Exophiala mesophila CBS40295.</title>
        <authorList>
            <consortium name="The Broad Institute Genomics Platform"/>
            <person name="Cuomo C."/>
            <person name="de Hoog S."/>
            <person name="Gorbushina A."/>
            <person name="Stielow B."/>
            <person name="Teixiera M."/>
            <person name="Abouelleil A."/>
            <person name="Chapman S.B."/>
            <person name="Priest M."/>
            <person name="Young S.K."/>
            <person name="Wortman J."/>
            <person name="Nusbaum C."/>
            <person name="Birren B."/>
        </authorList>
    </citation>
    <scope>NUCLEOTIDE SEQUENCE [LARGE SCALE GENOMIC DNA]</scope>
    <source>
        <strain evidence="1 2">CBS 40295</strain>
    </source>
</reference>
<dbReference type="InterPro" id="IPR029044">
    <property type="entry name" value="Nucleotide-diphossugar_trans"/>
</dbReference>
<dbReference type="SUPFAM" id="SSF53448">
    <property type="entry name" value="Nucleotide-diphospho-sugar transferases"/>
    <property type="match status" value="1"/>
</dbReference>
<dbReference type="OMA" id="HRADGPM"/>
<accession>A0A0D1Z071</accession>
<evidence type="ECO:0000313" key="1">
    <source>
        <dbReference type="EMBL" id="KIV88242.1"/>
    </source>
</evidence>
<dbReference type="Gene3D" id="3.90.550.10">
    <property type="entry name" value="Spore Coat Polysaccharide Biosynthesis Protein SpsA, Chain A"/>
    <property type="match status" value="1"/>
</dbReference>
<dbReference type="GeneID" id="27325789"/>
<evidence type="ECO:0000313" key="2">
    <source>
        <dbReference type="Proteomes" id="UP000054302"/>
    </source>
</evidence>
<dbReference type="AlphaFoldDB" id="A0A0D1Z071"/>
<dbReference type="OrthoDB" id="2014201at2759"/>
<keyword evidence="2" id="KW-1185">Reference proteome</keyword>
<dbReference type="STRING" id="212818.A0A0D1Z071"/>